<dbReference type="EnsemblMetazoa" id="GPPI029100-RA">
    <property type="protein sequence ID" value="GPPI029100-PA"/>
    <property type="gene ID" value="GPPI029100"/>
</dbReference>
<dbReference type="Proteomes" id="UP000092460">
    <property type="component" value="Unassembled WGS sequence"/>
</dbReference>
<protein>
    <submittedName>
        <fullName evidence="1">Uncharacterized protein</fullName>
    </submittedName>
</protein>
<name>A0A1B0BGB7_9MUSC</name>
<sequence length="373" mass="41567">MSFIKLIHNTSHDVRPDKRLLPIISIDGNLSIDILRTVNEAVLLMQPVTEDRTYFAVRGGRVDVTVALLVLKRILLEPFCNIKLCVNCMPDCCKFARNDVIVFEPHVVLLAASRVLLDDISCILNSICLVVVDDVDDMLASKSISEARSIKSSSAEFDETIIIHEVSGLPDYCTTKYSCNNCENALSRLRQSFAVNDLDIRIQDSGLKNYFTLNSCTASNVELLDLIRLIGFETILSLILTLPREGSEVSVDEFGPLTLECFDNVESPPKLRASKELELLSDSFFPGDVVNLKQTFLLMEILLSIDVRLKYGLALWITFFDTYAGLIAARSGRGFSIFRVRPLVATLDLFVGFRKSTSGDLLLLVAYGIRPLT</sequence>
<keyword evidence="2" id="KW-1185">Reference proteome</keyword>
<organism evidence="1 2">
    <name type="scientific">Glossina palpalis gambiensis</name>
    <dbReference type="NCBI Taxonomy" id="67801"/>
    <lineage>
        <taxon>Eukaryota</taxon>
        <taxon>Metazoa</taxon>
        <taxon>Ecdysozoa</taxon>
        <taxon>Arthropoda</taxon>
        <taxon>Hexapoda</taxon>
        <taxon>Insecta</taxon>
        <taxon>Pterygota</taxon>
        <taxon>Neoptera</taxon>
        <taxon>Endopterygota</taxon>
        <taxon>Diptera</taxon>
        <taxon>Brachycera</taxon>
        <taxon>Muscomorpha</taxon>
        <taxon>Hippoboscoidea</taxon>
        <taxon>Glossinidae</taxon>
        <taxon>Glossina</taxon>
    </lineage>
</organism>
<dbReference type="AlphaFoldDB" id="A0A1B0BGB7"/>
<evidence type="ECO:0000313" key="2">
    <source>
        <dbReference type="Proteomes" id="UP000092460"/>
    </source>
</evidence>
<dbReference type="EMBL" id="JXJN01013815">
    <property type="status" value="NOT_ANNOTATED_CDS"/>
    <property type="molecule type" value="Genomic_DNA"/>
</dbReference>
<accession>A0A1B0BGB7</accession>
<dbReference type="VEuPathDB" id="VectorBase:GPPI029100"/>
<reference evidence="2" key="1">
    <citation type="submission" date="2015-01" db="EMBL/GenBank/DDBJ databases">
        <authorList>
            <person name="Aksoy S."/>
            <person name="Warren W."/>
            <person name="Wilson R.K."/>
        </authorList>
    </citation>
    <scope>NUCLEOTIDE SEQUENCE [LARGE SCALE GENOMIC DNA]</scope>
    <source>
        <strain evidence="2">IAEA</strain>
    </source>
</reference>
<reference evidence="1" key="2">
    <citation type="submission" date="2020-05" db="UniProtKB">
        <authorList>
            <consortium name="EnsemblMetazoa"/>
        </authorList>
    </citation>
    <scope>IDENTIFICATION</scope>
    <source>
        <strain evidence="1">IAEA</strain>
    </source>
</reference>
<evidence type="ECO:0000313" key="1">
    <source>
        <dbReference type="EnsemblMetazoa" id="GPPI029100-PA"/>
    </source>
</evidence>
<proteinExistence type="predicted"/>